<evidence type="ECO:0000313" key="3">
    <source>
        <dbReference type="Proteomes" id="UP000011087"/>
    </source>
</evidence>
<name>L1IPA5_GUITC</name>
<dbReference type="PaxDb" id="55529-EKX37714"/>
<dbReference type="GeneID" id="17294390"/>
<gene>
    <name evidence="1" type="ORF">GUITHDRAFT_116191</name>
</gene>
<dbReference type="KEGG" id="gtt:GUITHDRAFT_116191"/>
<dbReference type="EMBL" id="JH993056">
    <property type="protein sequence ID" value="EKX37714.1"/>
    <property type="molecule type" value="Genomic_DNA"/>
</dbReference>
<dbReference type="OMA" id="WHLTASL"/>
<dbReference type="Proteomes" id="UP000011087">
    <property type="component" value="Unassembled WGS sequence"/>
</dbReference>
<dbReference type="HOGENOM" id="CLU_948163_0_0_1"/>
<reference evidence="2" key="3">
    <citation type="submission" date="2016-03" db="UniProtKB">
        <authorList>
            <consortium name="EnsemblProtists"/>
        </authorList>
    </citation>
    <scope>IDENTIFICATION</scope>
</reference>
<dbReference type="AlphaFoldDB" id="L1IPA5"/>
<reference evidence="1 3" key="1">
    <citation type="journal article" date="2012" name="Nature">
        <title>Algal genomes reveal evolutionary mosaicism and the fate of nucleomorphs.</title>
        <authorList>
            <consortium name="DOE Joint Genome Institute"/>
            <person name="Curtis B.A."/>
            <person name="Tanifuji G."/>
            <person name="Burki F."/>
            <person name="Gruber A."/>
            <person name="Irimia M."/>
            <person name="Maruyama S."/>
            <person name="Arias M.C."/>
            <person name="Ball S.G."/>
            <person name="Gile G.H."/>
            <person name="Hirakawa Y."/>
            <person name="Hopkins J.F."/>
            <person name="Kuo A."/>
            <person name="Rensing S.A."/>
            <person name="Schmutz J."/>
            <person name="Symeonidi A."/>
            <person name="Elias M."/>
            <person name="Eveleigh R.J."/>
            <person name="Herman E.K."/>
            <person name="Klute M.J."/>
            <person name="Nakayama T."/>
            <person name="Obornik M."/>
            <person name="Reyes-Prieto A."/>
            <person name="Armbrust E.V."/>
            <person name="Aves S.J."/>
            <person name="Beiko R.G."/>
            <person name="Coutinho P."/>
            <person name="Dacks J.B."/>
            <person name="Durnford D.G."/>
            <person name="Fast N.M."/>
            <person name="Green B.R."/>
            <person name="Grisdale C.J."/>
            <person name="Hempel F."/>
            <person name="Henrissat B."/>
            <person name="Hoppner M.P."/>
            <person name="Ishida K."/>
            <person name="Kim E."/>
            <person name="Koreny L."/>
            <person name="Kroth P.G."/>
            <person name="Liu Y."/>
            <person name="Malik S.B."/>
            <person name="Maier U.G."/>
            <person name="McRose D."/>
            <person name="Mock T."/>
            <person name="Neilson J.A."/>
            <person name="Onodera N.T."/>
            <person name="Poole A.M."/>
            <person name="Pritham E.J."/>
            <person name="Richards T.A."/>
            <person name="Rocap G."/>
            <person name="Roy S.W."/>
            <person name="Sarai C."/>
            <person name="Schaack S."/>
            <person name="Shirato S."/>
            <person name="Slamovits C.H."/>
            <person name="Spencer D.F."/>
            <person name="Suzuki S."/>
            <person name="Worden A.Z."/>
            <person name="Zauner S."/>
            <person name="Barry K."/>
            <person name="Bell C."/>
            <person name="Bharti A.K."/>
            <person name="Crow J.A."/>
            <person name="Grimwood J."/>
            <person name="Kramer R."/>
            <person name="Lindquist E."/>
            <person name="Lucas S."/>
            <person name="Salamov A."/>
            <person name="McFadden G.I."/>
            <person name="Lane C.E."/>
            <person name="Keeling P.J."/>
            <person name="Gray M.W."/>
            <person name="Grigoriev I.V."/>
            <person name="Archibald J.M."/>
        </authorList>
    </citation>
    <scope>NUCLEOTIDE SEQUENCE</scope>
    <source>
        <strain evidence="1 3">CCMP2712</strain>
    </source>
</reference>
<dbReference type="SUPFAM" id="SSF53335">
    <property type="entry name" value="S-adenosyl-L-methionine-dependent methyltransferases"/>
    <property type="match status" value="1"/>
</dbReference>
<evidence type="ECO:0000313" key="1">
    <source>
        <dbReference type="EMBL" id="EKX37714.1"/>
    </source>
</evidence>
<dbReference type="EnsemblProtists" id="EKX37714">
    <property type="protein sequence ID" value="EKX37714"/>
    <property type="gene ID" value="GUITHDRAFT_116191"/>
</dbReference>
<accession>L1IPA5</accession>
<dbReference type="RefSeq" id="XP_005824694.1">
    <property type="nucleotide sequence ID" value="XM_005824637.1"/>
</dbReference>
<organism evidence="1">
    <name type="scientific">Guillardia theta (strain CCMP2712)</name>
    <name type="common">Cryptophyte</name>
    <dbReference type="NCBI Taxonomy" id="905079"/>
    <lineage>
        <taxon>Eukaryota</taxon>
        <taxon>Cryptophyceae</taxon>
        <taxon>Pyrenomonadales</taxon>
        <taxon>Geminigeraceae</taxon>
        <taxon>Guillardia</taxon>
    </lineage>
</organism>
<dbReference type="OrthoDB" id="10061565at2759"/>
<protein>
    <submittedName>
        <fullName evidence="1 2">Uncharacterized protein</fullName>
    </submittedName>
</protein>
<keyword evidence="3" id="KW-1185">Reference proteome</keyword>
<dbReference type="InterPro" id="IPR029063">
    <property type="entry name" value="SAM-dependent_MTases_sf"/>
</dbReference>
<evidence type="ECO:0000313" key="2">
    <source>
        <dbReference type="EnsemblProtists" id="EKX37714"/>
    </source>
</evidence>
<reference evidence="3" key="2">
    <citation type="submission" date="2012-11" db="EMBL/GenBank/DDBJ databases">
        <authorList>
            <person name="Kuo A."/>
            <person name="Curtis B.A."/>
            <person name="Tanifuji G."/>
            <person name="Burki F."/>
            <person name="Gruber A."/>
            <person name="Irimia M."/>
            <person name="Maruyama S."/>
            <person name="Arias M.C."/>
            <person name="Ball S.G."/>
            <person name="Gile G.H."/>
            <person name="Hirakawa Y."/>
            <person name="Hopkins J.F."/>
            <person name="Rensing S.A."/>
            <person name="Schmutz J."/>
            <person name="Symeonidi A."/>
            <person name="Elias M."/>
            <person name="Eveleigh R.J."/>
            <person name="Herman E.K."/>
            <person name="Klute M.J."/>
            <person name="Nakayama T."/>
            <person name="Obornik M."/>
            <person name="Reyes-Prieto A."/>
            <person name="Armbrust E.V."/>
            <person name="Aves S.J."/>
            <person name="Beiko R.G."/>
            <person name="Coutinho P."/>
            <person name="Dacks J.B."/>
            <person name="Durnford D.G."/>
            <person name="Fast N.M."/>
            <person name="Green B.R."/>
            <person name="Grisdale C."/>
            <person name="Hempe F."/>
            <person name="Henrissat B."/>
            <person name="Hoppner M.P."/>
            <person name="Ishida K.-I."/>
            <person name="Kim E."/>
            <person name="Koreny L."/>
            <person name="Kroth P.G."/>
            <person name="Liu Y."/>
            <person name="Malik S.-B."/>
            <person name="Maier U.G."/>
            <person name="McRose D."/>
            <person name="Mock T."/>
            <person name="Neilson J.A."/>
            <person name="Onodera N.T."/>
            <person name="Poole A.M."/>
            <person name="Pritham E.J."/>
            <person name="Richards T.A."/>
            <person name="Rocap G."/>
            <person name="Roy S.W."/>
            <person name="Sarai C."/>
            <person name="Schaack S."/>
            <person name="Shirato S."/>
            <person name="Slamovits C.H."/>
            <person name="Spencer D.F."/>
            <person name="Suzuki S."/>
            <person name="Worden A.Z."/>
            <person name="Zauner S."/>
            <person name="Barry K."/>
            <person name="Bell C."/>
            <person name="Bharti A.K."/>
            <person name="Crow J.A."/>
            <person name="Grimwood J."/>
            <person name="Kramer R."/>
            <person name="Lindquist E."/>
            <person name="Lucas S."/>
            <person name="Salamov A."/>
            <person name="McFadden G.I."/>
            <person name="Lane C.E."/>
            <person name="Keeling P.J."/>
            <person name="Gray M.W."/>
            <person name="Grigoriev I.V."/>
            <person name="Archibald J.M."/>
        </authorList>
    </citation>
    <scope>NUCLEOTIDE SEQUENCE</scope>
    <source>
        <strain evidence="3">CCMP2712</strain>
    </source>
</reference>
<proteinExistence type="predicted"/>
<sequence length="294" mass="33360">MGLERKGSELAAGRQCVTRMGDEGMRTVTKKVCPQGKLSSALSAYFRSYAKGAGAEDVHVPVFRALKRIQNLEQVLYPGCHRHITPSLFFPRVHYVDCDEKVGDIYRDAKALDFINDNKEYTQQTVVSFSRGDFFSSSPVVEEEYFDLVISLSAGNVSEPCGRYLKEGGYLLVNEAHGDAYRAYLDQRFELAAVYDEDSQQFDTSSDVVKECFHTRGGEELTKAMFDEIMLKPKSRRPNKLRFQRDAMFYLFRMKGEGKAIKPDHVQPSELQVPSRIQKKRRTGVRGCECNSVS</sequence>
<dbReference type="eggNOG" id="ENOG502T1IA">
    <property type="taxonomic scope" value="Eukaryota"/>
</dbReference>